<proteinExistence type="predicted"/>
<dbReference type="OrthoDB" id="2018313at2759"/>
<dbReference type="InterPro" id="IPR032675">
    <property type="entry name" value="LRR_dom_sf"/>
</dbReference>
<dbReference type="SUPFAM" id="SSF46785">
    <property type="entry name" value="Winged helix' DNA-binding domain"/>
    <property type="match status" value="1"/>
</dbReference>
<evidence type="ECO:0000313" key="4">
    <source>
        <dbReference type="EMBL" id="KAJ4976032.1"/>
    </source>
</evidence>
<dbReference type="SUPFAM" id="SSF52540">
    <property type="entry name" value="P-loop containing nucleoside triphosphate hydrolases"/>
    <property type="match status" value="1"/>
</dbReference>
<feature type="domain" description="NB-ARC" evidence="2">
    <location>
        <begin position="8"/>
        <end position="164"/>
    </location>
</feature>
<dbReference type="Gene3D" id="3.40.50.300">
    <property type="entry name" value="P-loop containing nucleotide triphosphate hydrolases"/>
    <property type="match status" value="1"/>
</dbReference>
<dbReference type="Pfam" id="PF23952">
    <property type="entry name" value="LRR_EndoS"/>
    <property type="match status" value="1"/>
</dbReference>
<dbReference type="SUPFAM" id="SSF52058">
    <property type="entry name" value="L domain-like"/>
    <property type="match status" value="3"/>
</dbReference>
<dbReference type="GO" id="GO:0006952">
    <property type="term" value="P:defense response"/>
    <property type="evidence" value="ECO:0007669"/>
    <property type="project" value="InterPro"/>
</dbReference>
<dbReference type="InterPro" id="IPR042197">
    <property type="entry name" value="Apaf_helical"/>
</dbReference>
<comment type="caution">
    <text evidence="4">The sequence shown here is derived from an EMBL/GenBank/DDBJ whole genome shotgun (WGS) entry which is preliminary data.</text>
</comment>
<dbReference type="Proteomes" id="UP001141806">
    <property type="component" value="Unassembled WGS sequence"/>
</dbReference>
<dbReference type="PANTHER" id="PTHR11017">
    <property type="entry name" value="LEUCINE-RICH REPEAT-CONTAINING PROTEIN"/>
    <property type="match status" value="1"/>
</dbReference>
<evidence type="ECO:0000259" key="3">
    <source>
        <dbReference type="Pfam" id="PF23282"/>
    </source>
</evidence>
<dbReference type="Gene3D" id="3.80.10.10">
    <property type="entry name" value="Ribonuclease Inhibitor"/>
    <property type="match status" value="3"/>
</dbReference>
<name>A0A9Q0QY45_9MAGN</name>
<reference evidence="4" key="1">
    <citation type="journal article" date="2023" name="Plant J.">
        <title>The genome of the king protea, Protea cynaroides.</title>
        <authorList>
            <person name="Chang J."/>
            <person name="Duong T.A."/>
            <person name="Schoeman C."/>
            <person name="Ma X."/>
            <person name="Roodt D."/>
            <person name="Barker N."/>
            <person name="Li Z."/>
            <person name="Van de Peer Y."/>
            <person name="Mizrachi E."/>
        </authorList>
    </citation>
    <scope>NUCLEOTIDE SEQUENCE</scope>
    <source>
        <tissue evidence="4">Young leaves</tissue>
    </source>
</reference>
<evidence type="ECO:0000259" key="2">
    <source>
        <dbReference type="Pfam" id="PF00931"/>
    </source>
</evidence>
<dbReference type="InterPro" id="IPR027417">
    <property type="entry name" value="P-loop_NTPase"/>
</dbReference>
<dbReference type="Gene3D" id="1.10.8.430">
    <property type="entry name" value="Helical domain of apoptotic protease-activating factors"/>
    <property type="match status" value="1"/>
</dbReference>
<dbReference type="Pfam" id="PF13306">
    <property type="entry name" value="LRR_5"/>
    <property type="match status" value="1"/>
</dbReference>
<dbReference type="GO" id="GO:0043531">
    <property type="term" value="F:ADP binding"/>
    <property type="evidence" value="ECO:0007669"/>
    <property type="project" value="InterPro"/>
</dbReference>
<dbReference type="Pfam" id="PF23282">
    <property type="entry name" value="WHD_ROQ1"/>
    <property type="match status" value="1"/>
</dbReference>
<evidence type="ECO:0008006" key="6">
    <source>
        <dbReference type="Google" id="ProtNLM"/>
    </source>
</evidence>
<evidence type="ECO:0000313" key="5">
    <source>
        <dbReference type="Proteomes" id="UP001141806"/>
    </source>
</evidence>
<dbReference type="InterPro" id="IPR006553">
    <property type="entry name" value="Leu-rich_rpt_Cys-con_subtyp"/>
</dbReference>
<accession>A0A9Q0QY45</accession>
<dbReference type="AlphaFoldDB" id="A0A9Q0QY45"/>
<keyword evidence="1" id="KW-0433">Leucine-rich repeat</keyword>
<gene>
    <name evidence="4" type="ORF">NE237_001138</name>
</gene>
<dbReference type="PRINTS" id="PR00364">
    <property type="entry name" value="DISEASERSIST"/>
</dbReference>
<dbReference type="InterPro" id="IPR002182">
    <property type="entry name" value="NB-ARC"/>
</dbReference>
<dbReference type="PANTHER" id="PTHR11017:SF570">
    <property type="entry name" value="DISEASE RESISTANCE PROTEIN (TIR-NBS CLASS)-RELATED"/>
    <property type="match status" value="1"/>
</dbReference>
<keyword evidence="5" id="KW-1185">Reference proteome</keyword>
<dbReference type="InterPro" id="IPR036390">
    <property type="entry name" value="WH_DNA-bd_sf"/>
</dbReference>
<dbReference type="Pfam" id="PF00931">
    <property type="entry name" value="NB-ARC"/>
    <property type="match status" value="1"/>
</dbReference>
<dbReference type="SMART" id="SM00367">
    <property type="entry name" value="LRR_CC"/>
    <property type="match status" value="5"/>
</dbReference>
<sequence>MLKLLDIESDDKKIVGIHGIGGIGKTTIARAVYNTVFHHFQGYSFIENIQENDKKHGLVHLLNQLIFDVLKLENRNITNVDVIKNVIQRRFCEKKVLIVLDDVDQNIQAETLVGNLKWFGIGSKIIITSRNKNILRAQHAEIYKPEVMNLEGSLQLFSHHAFRGDQPLVDYWELSKAMVKNTGGLPLALEVIGSSLYSKEKSVWYSMLKKLQKVPNNDVMKSLKISYDELNDEEQNMFLDTACFFIGMNKDIACSIWDGCGFSSQAGLDALCVRSMVTISEGVLRMHDQLRDLGREIVRQESIDEPGKRTRIWSQEEVFDVLESQTGTSRVRGLSIDFRGTTRSRCLMSEEFAAMTNLSLLQVDYAHFSENFIHSFSNLRWLSWKGCPEQYAQTNFFRRKLAVLDLSHSEITENWMGWNYVKMAENLKVVSLTSCDQLSRTPDLSANQNLEVLILKDSKNLVEMDTSIGNLKNLVKLDMSGCESLVDLPIEICRLSSLETLDLSECKSLKKLPEKLDSMISLASLDLSFCKQLEFLPNLPPSLKELCLKGCERVVDLPNENFQLTSLERLDLSRCKSLNEQTEQLNSMVSLASLDLSFCKQFESLPSLPNSLRVLCLKGCEKLLHISNLPSGLTSLDVWGCSSILYISGLPSSLTSLFVWECSSIRHISSTSGLRNLEKLSLNGCNRLQKIEGVDEGLDSLEFFTLAFCPKLRLPKLMGSKKLRKLTLQRNGVISKIEGKGMVSLEELEIYFFQSLRKLPNLSDLKQLRKLEIIDCPELANIEGLEYCESLETLKIEPCEKLTEIPGLDRLESLRELTINGCIAIERFPDLSNLKQLNVLAIEDCKNLTKINGVDRLEFLEKLNLSGCESLETLPDLSKIQKLNDLAVEDCKKLTEINGVDRLEILEKLNLSGCVSLERFPDLSNLQKLEQLRAKACKKPTGIHGVDRLKSLELLDISGCESLERLPDLSRLKMLNDLAIEGCKKLTEIHGVDKLEFLKNLDIGGCGSLEGLPNLSNLKNLKKLRANGCRKLTEIQAGNGLESLEFLDITGCISLEKIPDLTNLNNFWNVCAAGAQPNLLASIDYE</sequence>
<dbReference type="InterPro" id="IPR026906">
    <property type="entry name" value="LRR_5"/>
</dbReference>
<dbReference type="InterPro" id="IPR058192">
    <property type="entry name" value="WHD_ROQ1-like"/>
</dbReference>
<dbReference type="EMBL" id="JAMYWD010000003">
    <property type="protein sequence ID" value="KAJ4976032.1"/>
    <property type="molecule type" value="Genomic_DNA"/>
</dbReference>
<feature type="domain" description="Disease resistance protein Roq1-like winged-helix" evidence="3">
    <location>
        <begin position="231"/>
        <end position="302"/>
    </location>
</feature>
<organism evidence="4 5">
    <name type="scientific">Protea cynaroides</name>
    <dbReference type="NCBI Taxonomy" id="273540"/>
    <lineage>
        <taxon>Eukaryota</taxon>
        <taxon>Viridiplantae</taxon>
        <taxon>Streptophyta</taxon>
        <taxon>Embryophyta</taxon>
        <taxon>Tracheophyta</taxon>
        <taxon>Spermatophyta</taxon>
        <taxon>Magnoliopsida</taxon>
        <taxon>Proteales</taxon>
        <taxon>Proteaceae</taxon>
        <taxon>Protea</taxon>
    </lineage>
</organism>
<dbReference type="Gene3D" id="3.40.1170.20">
    <property type="entry name" value="tRNA intron endonuclease, N-terminal domain"/>
    <property type="match status" value="6"/>
</dbReference>
<evidence type="ECO:0000256" key="1">
    <source>
        <dbReference type="ARBA" id="ARBA00022614"/>
    </source>
</evidence>
<dbReference type="InterPro" id="IPR044974">
    <property type="entry name" value="Disease_R_plants"/>
</dbReference>
<protein>
    <recommendedName>
        <fullName evidence="6">TMV resistance protein N-like</fullName>
    </recommendedName>
</protein>